<feature type="chain" id="PRO_5044840648" evidence="2">
    <location>
        <begin position="25"/>
        <end position="290"/>
    </location>
</feature>
<keyword evidence="4" id="KW-1185">Reference proteome</keyword>
<proteinExistence type="predicted"/>
<gene>
    <name evidence="3" type="ORF">ACJMK2_025713</name>
</gene>
<dbReference type="Proteomes" id="UP001634394">
    <property type="component" value="Unassembled WGS sequence"/>
</dbReference>
<keyword evidence="1" id="KW-0812">Transmembrane</keyword>
<evidence type="ECO:0000313" key="4">
    <source>
        <dbReference type="Proteomes" id="UP001634394"/>
    </source>
</evidence>
<keyword evidence="2" id="KW-0732">Signal</keyword>
<feature type="transmembrane region" description="Helical" evidence="1">
    <location>
        <begin position="235"/>
        <end position="259"/>
    </location>
</feature>
<sequence length="290" mass="33206">MAKDLHCCKFVLLTALAALSKVSGIITNTVCEGDTVQIFQNISTSRSAIKFSLYKIGLEREEVIAIWLVNHSHIEDKIKDTYKSKLSFESGTILLRNIESTDEATYTLVDNIHYKSEWPEMHISTLVPPTNHCKPKIRQEDNVLIALLDNQEYCGTPQVSVHWKEYPDISYKDKAVIEVPPGKDVCTYYACIEGEALRCTRRSSERDYCEHITLRSTRKESIPIPSPDIHNTTTFVIAAIVFLILIAMIVYPIIVWKYYRIVRKYPERAHTDEHMIDRTALLNINITGKS</sequence>
<evidence type="ECO:0000256" key="2">
    <source>
        <dbReference type="SAM" id="SignalP"/>
    </source>
</evidence>
<evidence type="ECO:0000256" key="1">
    <source>
        <dbReference type="SAM" id="Phobius"/>
    </source>
</evidence>
<organism evidence="3 4">
    <name type="scientific">Sinanodonta woodiana</name>
    <name type="common">Chinese pond mussel</name>
    <name type="synonym">Anodonta woodiana</name>
    <dbReference type="NCBI Taxonomy" id="1069815"/>
    <lineage>
        <taxon>Eukaryota</taxon>
        <taxon>Metazoa</taxon>
        <taxon>Spiralia</taxon>
        <taxon>Lophotrochozoa</taxon>
        <taxon>Mollusca</taxon>
        <taxon>Bivalvia</taxon>
        <taxon>Autobranchia</taxon>
        <taxon>Heteroconchia</taxon>
        <taxon>Palaeoheterodonta</taxon>
        <taxon>Unionida</taxon>
        <taxon>Unionoidea</taxon>
        <taxon>Unionidae</taxon>
        <taxon>Unioninae</taxon>
        <taxon>Sinanodonta</taxon>
    </lineage>
</organism>
<comment type="caution">
    <text evidence="3">The sequence shown here is derived from an EMBL/GenBank/DDBJ whole genome shotgun (WGS) entry which is preliminary data.</text>
</comment>
<dbReference type="EMBL" id="JBJQND010000002">
    <property type="protein sequence ID" value="KAL3885665.1"/>
    <property type="molecule type" value="Genomic_DNA"/>
</dbReference>
<accession>A0ABD3XHV3</accession>
<reference evidence="3 4" key="1">
    <citation type="submission" date="2024-11" db="EMBL/GenBank/DDBJ databases">
        <title>Chromosome-level genome assembly of the freshwater bivalve Anodonta woodiana.</title>
        <authorList>
            <person name="Chen X."/>
        </authorList>
    </citation>
    <scope>NUCLEOTIDE SEQUENCE [LARGE SCALE GENOMIC DNA]</scope>
    <source>
        <strain evidence="3">MN2024</strain>
        <tissue evidence="3">Gills</tissue>
    </source>
</reference>
<feature type="signal peptide" evidence="2">
    <location>
        <begin position="1"/>
        <end position="24"/>
    </location>
</feature>
<dbReference type="AlphaFoldDB" id="A0ABD3XHV3"/>
<evidence type="ECO:0000313" key="3">
    <source>
        <dbReference type="EMBL" id="KAL3885665.1"/>
    </source>
</evidence>
<protein>
    <submittedName>
        <fullName evidence="3">Uncharacterized protein</fullName>
    </submittedName>
</protein>
<name>A0ABD3XHV3_SINWO</name>
<keyword evidence="1" id="KW-1133">Transmembrane helix</keyword>
<keyword evidence="1" id="KW-0472">Membrane</keyword>